<dbReference type="Proteomes" id="UP000030755">
    <property type="component" value="Unassembled WGS sequence"/>
</dbReference>
<keyword evidence="8 13" id="KW-0460">Magnesium</keyword>
<dbReference type="GO" id="GO:0000781">
    <property type="term" value="C:chromosome, telomeric region"/>
    <property type="evidence" value="ECO:0007669"/>
    <property type="project" value="UniProtKB-SubCell"/>
</dbReference>
<evidence type="ECO:0000256" key="4">
    <source>
        <dbReference type="ARBA" id="ARBA00022454"/>
    </source>
</evidence>
<dbReference type="GO" id="GO:0046872">
    <property type="term" value="F:metal ion binding"/>
    <property type="evidence" value="ECO:0007669"/>
    <property type="project" value="UniProtKB-KW"/>
</dbReference>
<dbReference type="GO" id="GO:0003720">
    <property type="term" value="F:telomerase activity"/>
    <property type="evidence" value="ECO:0007669"/>
    <property type="project" value="InterPro"/>
</dbReference>
<evidence type="ECO:0000256" key="1">
    <source>
        <dbReference type="ARBA" id="ARBA00008001"/>
    </source>
</evidence>
<dbReference type="OrthoDB" id="289721at2759"/>
<evidence type="ECO:0000313" key="16">
    <source>
        <dbReference type="Proteomes" id="UP000030755"/>
    </source>
</evidence>
<dbReference type="PANTHER" id="PTHR12066">
    <property type="entry name" value="TELOMERASE REVERSE TRANSCRIPTASE"/>
    <property type="match status" value="1"/>
</dbReference>
<dbReference type="AlphaFoldDB" id="A0A075B102"/>
<evidence type="ECO:0000256" key="11">
    <source>
        <dbReference type="ARBA" id="ARBA00023242"/>
    </source>
</evidence>
<evidence type="ECO:0000256" key="3">
    <source>
        <dbReference type="ARBA" id="ARBA00016182"/>
    </source>
</evidence>
<dbReference type="Gene3D" id="1.10.132.70">
    <property type="match status" value="1"/>
</dbReference>
<organism evidence="15 16">
    <name type="scientific">Rozella allomycis (strain CSF55)</name>
    <dbReference type="NCBI Taxonomy" id="988480"/>
    <lineage>
        <taxon>Eukaryota</taxon>
        <taxon>Fungi</taxon>
        <taxon>Fungi incertae sedis</taxon>
        <taxon>Cryptomycota</taxon>
        <taxon>Cryptomycota incertae sedis</taxon>
        <taxon>Rozella</taxon>
    </lineage>
</organism>
<evidence type="ECO:0000259" key="14">
    <source>
        <dbReference type="PROSITE" id="PS50878"/>
    </source>
</evidence>
<dbReference type="PRINTS" id="PR01365">
    <property type="entry name" value="TELOMERASERT"/>
</dbReference>
<dbReference type="EMBL" id="KE560949">
    <property type="protein sequence ID" value="EPZ34506.1"/>
    <property type="molecule type" value="Genomic_DNA"/>
</dbReference>
<comment type="catalytic activity">
    <reaction evidence="12 13">
        <text>DNA(n) + a 2'-deoxyribonucleoside 5'-triphosphate = DNA(n+1) + diphosphate</text>
        <dbReference type="Rhea" id="RHEA:22508"/>
        <dbReference type="Rhea" id="RHEA-COMP:17339"/>
        <dbReference type="Rhea" id="RHEA-COMP:17340"/>
        <dbReference type="ChEBI" id="CHEBI:33019"/>
        <dbReference type="ChEBI" id="CHEBI:61560"/>
        <dbReference type="ChEBI" id="CHEBI:173112"/>
        <dbReference type="EC" id="2.7.7.49"/>
    </reaction>
</comment>
<keyword evidence="15" id="KW-0687">Ribonucleoprotein</keyword>
<protein>
    <recommendedName>
        <fullName evidence="3 13">Telomerase reverse transcriptase</fullName>
        <ecNumber evidence="2 13">2.7.7.49</ecNumber>
    </recommendedName>
    <alternativeName>
        <fullName evidence="13">Telomerase catalytic subunit</fullName>
    </alternativeName>
</protein>
<dbReference type="GO" id="GO:0070034">
    <property type="term" value="F:telomerase RNA binding"/>
    <property type="evidence" value="ECO:0007669"/>
    <property type="project" value="TreeGrafter"/>
</dbReference>
<evidence type="ECO:0000256" key="2">
    <source>
        <dbReference type="ARBA" id="ARBA00012493"/>
    </source>
</evidence>
<keyword evidence="11 13" id="KW-0539">Nucleus</keyword>
<comment type="similarity">
    <text evidence="1 13">Belongs to the reverse transcriptase family. Telomerase subfamily.</text>
</comment>
<keyword evidence="9 13" id="KW-0779">Telomere</keyword>
<dbReference type="SMART" id="SM00975">
    <property type="entry name" value="Telomerase_RBD"/>
    <property type="match status" value="1"/>
</dbReference>
<evidence type="ECO:0000256" key="7">
    <source>
        <dbReference type="ARBA" id="ARBA00022723"/>
    </source>
</evidence>
<dbReference type="PANTHER" id="PTHR12066:SF0">
    <property type="entry name" value="TELOMERASE REVERSE TRANSCRIPTASE"/>
    <property type="match status" value="1"/>
</dbReference>
<comment type="function">
    <text evidence="13">Telomerase is a ribonucleoprotein enzyme essential for the replication of chromosome termini in most eukaryotes. It elongates telomeres. It is a reverse transcriptase that adds simple sequence repeats to chromosome ends by copying a template sequence within the RNA component of the enzyme.</text>
</comment>
<evidence type="ECO:0000256" key="6">
    <source>
        <dbReference type="ARBA" id="ARBA00022695"/>
    </source>
</evidence>
<keyword evidence="5 13" id="KW-0808">Transferase</keyword>
<dbReference type="InterPro" id="IPR043502">
    <property type="entry name" value="DNA/RNA_pol_sf"/>
</dbReference>
<dbReference type="Pfam" id="PF12009">
    <property type="entry name" value="Telomerase_RBD"/>
    <property type="match status" value="1"/>
</dbReference>
<evidence type="ECO:0000256" key="12">
    <source>
        <dbReference type="ARBA" id="ARBA00048173"/>
    </source>
</evidence>
<evidence type="ECO:0000256" key="8">
    <source>
        <dbReference type="ARBA" id="ARBA00022842"/>
    </source>
</evidence>
<dbReference type="CDD" id="cd01648">
    <property type="entry name" value="TERT"/>
    <property type="match status" value="1"/>
</dbReference>
<evidence type="ECO:0000256" key="10">
    <source>
        <dbReference type="ARBA" id="ARBA00022918"/>
    </source>
</evidence>
<dbReference type="Pfam" id="PF00078">
    <property type="entry name" value="RVT_1"/>
    <property type="match status" value="1"/>
</dbReference>
<keyword evidence="6 13" id="KW-0548">Nucleotidyltransferase</keyword>
<reference evidence="15 16" key="1">
    <citation type="journal article" date="2013" name="Curr. Biol.">
        <title>Shared signatures of parasitism and phylogenomics unite Cryptomycota and microsporidia.</title>
        <authorList>
            <person name="James T.Y."/>
            <person name="Pelin A."/>
            <person name="Bonen L."/>
            <person name="Ahrendt S."/>
            <person name="Sain D."/>
            <person name="Corradi N."/>
            <person name="Stajich J.E."/>
        </authorList>
    </citation>
    <scope>NUCLEOTIDE SEQUENCE [LARGE SCALE GENOMIC DNA]</scope>
    <source>
        <strain evidence="15 16">CSF55</strain>
    </source>
</reference>
<dbReference type="InterPro" id="IPR021891">
    <property type="entry name" value="Telomerase_RBD"/>
</dbReference>
<dbReference type="STRING" id="988480.A0A075B102"/>
<accession>A0A075B102</accession>
<evidence type="ECO:0000256" key="5">
    <source>
        <dbReference type="ARBA" id="ARBA00022679"/>
    </source>
</evidence>
<dbReference type="GO" id="GO:0000333">
    <property type="term" value="C:telomerase catalytic core complex"/>
    <property type="evidence" value="ECO:0007669"/>
    <property type="project" value="TreeGrafter"/>
</dbReference>
<dbReference type="GO" id="GO:0007004">
    <property type="term" value="P:telomere maintenance via telomerase"/>
    <property type="evidence" value="ECO:0007669"/>
    <property type="project" value="TreeGrafter"/>
</dbReference>
<proteinExistence type="inferred from homology"/>
<dbReference type="InterPro" id="IPR000477">
    <property type="entry name" value="RT_dom"/>
</dbReference>
<keyword evidence="7 13" id="KW-0479">Metal-binding</keyword>
<evidence type="ECO:0000256" key="9">
    <source>
        <dbReference type="ARBA" id="ARBA00022895"/>
    </source>
</evidence>
<dbReference type="GO" id="GO:0042162">
    <property type="term" value="F:telomeric DNA binding"/>
    <property type="evidence" value="ECO:0007669"/>
    <property type="project" value="TreeGrafter"/>
</dbReference>
<dbReference type="SUPFAM" id="SSF56672">
    <property type="entry name" value="DNA/RNA polymerases"/>
    <property type="match status" value="1"/>
</dbReference>
<feature type="domain" description="Reverse transcriptase" evidence="14">
    <location>
        <begin position="360"/>
        <end position="643"/>
    </location>
</feature>
<sequence length="665" mass="77320">MILEAIFNSTEFVIIDFTQVFNLYSNNEFAKEFKIVIRKEEYGNLTHMNIKSSKIPLKDLLVNCILEEINKGTKNLITLGFKKSSSLNFEMLLENTNPNTLISEKDAYIQITGPPVEAKKENQANSDIERSRIYYARPAFLNKNVPLFGFPQTHIFNCSNYDEIDFMLNQVFMCKKLNNMMKKGTEYFKKILIKASKTNTYPLLNEYCPIINNEHTPYEKVVRFLICVYQKIIPSELTGEHNKKVLFKKISTFVSLRRRETIDMHEIMQGIKIKEFKWLFSEKSKYSKTEISCATKLVHNLLKWIFNGFIIPLIRGHFYVTETTSYRHRIFYFRHDVWIALSNPVLENIINDLYQPVRTKQALTTMANRTLGFSFMRLLPKENGMRPIPILCKEIANKHPLNPHGMSINSMLQNLFCVLLKEKKQESLGVSVLGLSDIHDRLKAFAHSCKIDPKYFMVCKSFDKIKRKFFREADDIACKSVFDAFVNKEFNELSNAIIVDQVAHPIEDKESLLNLLENHLKHNLVKIGKDYYEQKCGVPQGSILSTLMCSLFYGSMDREHLSYFIANKNCLVMRYVDDFICVSLDKDIVDKFVQRLEKGFPGYNCFIQEMKTYVNYKSSELKCSVFLGVEVICDYSKFVGFNIADTLTVECGNHFGEKLKTKLKQ</sequence>
<dbReference type="EC" id="2.7.7.49" evidence="2 13"/>
<comment type="subcellular location">
    <subcellularLocation>
        <location evidence="13">Nucleus</location>
    </subcellularLocation>
    <subcellularLocation>
        <location evidence="13">Chromosome</location>
        <location evidence="13">Telomere</location>
    </subcellularLocation>
</comment>
<evidence type="ECO:0000256" key="13">
    <source>
        <dbReference type="RuleBase" id="RU365061"/>
    </source>
</evidence>
<evidence type="ECO:0000313" key="15">
    <source>
        <dbReference type="EMBL" id="EPZ34506.1"/>
    </source>
</evidence>
<dbReference type="InterPro" id="IPR003545">
    <property type="entry name" value="Telomerase_RT"/>
</dbReference>
<dbReference type="PROSITE" id="PS50878">
    <property type="entry name" value="RT_POL"/>
    <property type="match status" value="1"/>
</dbReference>
<name>A0A075B102_ROZAC</name>
<keyword evidence="10 13" id="KW-0695">RNA-directed DNA polymerase</keyword>
<dbReference type="HOGENOM" id="CLU_412859_0_0_1"/>
<gene>
    <name evidence="15" type="ORF">O9G_002079</name>
</gene>
<keyword evidence="16" id="KW-1185">Reference proteome</keyword>
<keyword evidence="4 13" id="KW-0158">Chromosome</keyword>